<dbReference type="Pfam" id="PF00590">
    <property type="entry name" value="TP_methylase"/>
    <property type="match status" value="1"/>
</dbReference>
<keyword evidence="3 8" id="KW-0808">Transferase</keyword>
<dbReference type="InterPro" id="IPR000878">
    <property type="entry name" value="4pyrrol_Mease"/>
</dbReference>
<evidence type="ECO:0000256" key="8">
    <source>
        <dbReference type="RuleBase" id="RU003960"/>
    </source>
</evidence>
<keyword evidence="11" id="KW-1185">Reference proteome</keyword>
<dbReference type="InterPro" id="IPR035996">
    <property type="entry name" value="4pyrrol_Methylase_sf"/>
</dbReference>
<keyword evidence="2 8" id="KW-0489">Methyltransferase</keyword>
<dbReference type="PANTHER" id="PTHR45790:SF3">
    <property type="entry name" value="S-ADENOSYL-L-METHIONINE-DEPENDENT UROPORPHYRINOGEN III METHYLTRANSFERASE, CHLOROPLASTIC"/>
    <property type="match status" value="1"/>
</dbReference>
<comment type="similarity">
    <text evidence="8">Belongs to the precorrin methyltransferase family.</text>
</comment>
<feature type="domain" description="Tetrapyrrole methylase" evidence="9">
    <location>
        <begin position="21"/>
        <end position="225"/>
    </location>
</feature>
<dbReference type="GO" id="GO:0019354">
    <property type="term" value="P:siroheme biosynthetic process"/>
    <property type="evidence" value="ECO:0007669"/>
    <property type="project" value="InterPro"/>
</dbReference>
<evidence type="ECO:0000256" key="4">
    <source>
        <dbReference type="ARBA" id="ARBA00022691"/>
    </source>
</evidence>
<dbReference type="CDD" id="cd11642">
    <property type="entry name" value="SUMT"/>
    <property type="match status" value="1"/>
</dbReference>
<dbReference type="Proteomes" id="UP000034681">
    <property type="component" value="Unassembled WGS sequence"/>
</dbReference>
<comment type="function">
    <text evidence="7">Catalyzes the two successive C-2 and C-7 methylation reactions involved in the conversion of uroporphyrinogen III to precorrin-2 via the intermediate formation of precorrin-1. It is a step in the biosynthesis of both cobalamin (vitamin B12) and siroheme.</text>
</comment>
<dbReference type="GO" id="GO:0004851">
    <property type="term" value="F:uroporphyrin-III C-methyltransferase activity"/>
    <property type="evidence" value="ECO:0007669"/>
    <property type="project" value="UniProtKB-EC"/>
</dbReference>
<dbReference type="FunFam" id="3.40.1010.10:FF:000001">
    <property type="entry name" value="Siroheme synthase"/>
    <property type="match status" value="1"/>
</dbReference>
<gene>
    <name evidence="10" type="ORF">PROH_05940</name>
</gene>
<dbReference type="NCBIfam" id="NF004790">
    <property type="entry name" value="PRK06136.1"/>
    <property type="match status" value="1"/>
</dbReference>
<organism evidence="10 11">
    <name type="scientific">Prochlorothrix hollandica PCC 9006 = CALU 1027</name>
    <dbReference type="NCBI Taxonomy" id="317619"/>
    <lineage>
        <taxon>Bacteria</taxon>
        <taxon>Bacillati</taxon>
        <taxon>Cyanobacteriota</taxon>
        <taxon>Cyanophyceae</taxon>
        <taxon>Prochlorotrichales</taxon>
        <taxon>Prochlorotrichaceae</taxon>
        <taxon>Prochlorothrix</taxon>
    </lineage>
</organism>
<sequence>MNPEAAVNPETVVNPEPSRGKVYLVGAGPGELRHLTLAAQDCLRQGEVLVYDALADDRLHSLVSPTCQLIQVGKRGGQPSTPQAEINALLVDHCRRGQQVVRLKSGDPFIFGRALAEIQALTGANCAFEVIPGLSSALTAPLLAGIPLTDPVLSRGFGVFTAHDPDALNWAAIAAIDTLVFLMGGQQLEEIIRQLLRHHRSQHTPIALIRWASQPQQQVWTGTLLTLVQTLGRTPRSPCVIVVGEVVRLREFMGG</sequence>
<dbReference type="InterPro" id="IPR014776">
    <property type="entry name" value="4pyrrole_Mease_sub2"/>
</dbReference>
<dbReference type="NCBIfam" id="TIGR01469">
    <property type="entry name" value="cobA_cysG_Cterm"/>
    <property type="match status" value="1"/>
</dbReference>
<evidence type="ECO:0000256" key="6">
    <source>
        <dbReference type="ARBA" id="ARBA00023444"/>
    </source>
</evidence>
<evidence type="ECO:0000313" key="10">
    <source>
        <dbReference type="EMBL" id="KKJ00791.1"/>
    </source>
</evidence>
<evidence type="ECO:0000256" key="1">
    <source>
        <dbReference type="ARBA" id="ARBA00012162"/>
    </source>
</evidence>
<dbReference type="STRING" id="317619.GCA_000332315_04581"/>
<dbReference type="PROSITE" id="PS00840">
    <property type="entry name" value="SUMT_2"/>
    <property type="match status" value="1"/>
</dbReference>
<dbReference type="Gene3D" id="3.30.950.10">
    <property type="entry name" value="Methyltransferase, Cobalt-precorrin-4 Transmethylase, Domain 2"/>
    <property type="match status" value="1"/>
</dbReference>
<comment type="caution">
    <text evidence="10">The sequence shown here is derived from an EMBL/GenBank/DDBJ whole genome shotgun (WGS) entry which is preliminary data.</text>
</comment>
<dbReference type="GO" id="GO:0032259">
    <property type="term" value="P:methylation"/>
    <property type="evidence" value="ECO:0007669"/>
    <property type="project" value="UniProtKB-KW"/>
</dbReference>
<protein>
    <recommendedName>
        <fullName evidence="1">uroporphyrinogen-III C-methyltransferase</fullName>
        <ecNumber evidence="1">2.1.1.107</ecNumber>
    </recommendedName>
</protein>
<dbReference type="SUPFAM" id="SSF53790">
    <property type="entry name" value="Tetrapyrrole methylase"/>
    <property type="match status" value="1"/>
</dbReference>
<comment type="pathway">
    <text evidence="6">Porphyrin-containing compound metabolism.</text>
</comment>
<dbReference type="AlphaFoldDB" id="A0A0M2PWH0"/>
<dbReference type="eggNOG" id="COG0007">
    <property type="taxonomic scope" value="Bacteria"/>
</dbReference>
<evidence type="ECO:0000313" key="11">
    <source>
        <dbReference type="Proteomes" id="UP000034681"/>
    </source>
</evidence>
<dbReference type="EC" id="2.1.1.107" evidence="1"/>
<evidence type="ECO:0000256" key="2">
    <source>
        <dbReference type="ARBA" id="ARBA00022603"/>
    </source>
</evidence>
<evidence type="ECO:0000259" key="9">
    <source>
        <dbReference type="Pfam" id="PF00590"/>
    </source>
</evidence>
<keyword evidence="5" id="KW-0627">Porphyrin biosynthesis</keyword>
<dbReference type="InterPro" id="IPR003043">
    <property type="entry name" value="Uropor_MeTrfase_CS"/>
</dbReference>
<dbReference type="InterPro" id="IPR050161">
    <property type="entry name" value="Siro_Cobalamin_biosynth"/>
</dbReference>
<accession>A0A0M2PWH0</accession>
<evidence type="ECO:0000256" key="7">
    <source>
        <dbReference type="ARBA" id="ARBA00054030"/>
    </source>
</evidence>
<dbReference type="Gene3D" id="3.40.1010.10">
    <property type="entry name" value="Cobalt-precorrin-4 Transmethylase, Domain 1"/>
    <property type="match status" value="1"/>
</dbReference>
<name>A0A0M2PWH0_PROHO</name>
<dbReference type="PANTHER" id="PTHR45790">
    <property type="entry name" value="SIROHEME SYNTHASE-RELATED"/>
    <property type="match status" value="1"/>
</dbReference>
<proteinExistence type="inferred from homology"/>
<dbReference type="EMBL" id="AJTX02000003">
    <property type="protein sequence ID" value="KKJ00791.1"/>
    <property type="molecule type" value="Genomic_DNA"/>
</dbReference>
<evidence type="ECO:0000256" key="5">
    <source>
        <dbReference type="ARBA" id="ARBA00023244"/>
    </source>
</evidence>
<evidence type="ECO:0000256" key="3">
    <source>
        <dbReference type="ARBA" id="ARBA00022679"/>
    </source>
</evidence>
<dbReference type="InterPro" id="IPR006366">
    <property type="entry name" value="CobA/CysG_C"/>
</dbReference>
<keyword evidence="4" id="KW-0949">S-adenosyl-L-methionine</keyword>
<reference evidence="10" key="1">
    <citation type="submission" date="2012-04" db="EMBL/GenBank/DDBJ databases">
        <authorList>
            <person name="Borisov I.G."/>
            <person name="Ivanikova N.V."/>
            <person name="Pinevich A.V."/>
        </authorList>
    </citation>
    <scope>NUCLEOTIDE SEQUENCE</scope>
    <source>
        <strain evidence="10">CALU 1027</strain>
    </source>
</reference>
<dbReference type="InterPro" id="IPR014777">
    <property type="entry name" value="4pyrrole_Mease_sub1"/>
</dbReference>